<evidence type="ECO:0000259" key="4">
    <source>
        <dbReference type="Pfam" id="PF08280"/>
    </source>
</evidence>
<keyword evidence="1" id="KW-0805">Transcription regulation</keyword>
<dbReference type="InterPro" id="IPR013199">
    <property type="entry name" value="HTH_Mga_DNA-bd_dom"/>
</dbReference>
<evidence type="ECO:0000256" key="1">
    <source>
        <dbReference type="ARBA" id="ARBA00023015"/>
    </source>
</evidence>
<dbReference type="InterPro" id="IPR050661">
    <property type="entry name" value="BglG_antiterminators"/>
</dbReference>
<organism evidence="5 6">
    <name type="scientific">Listeria booriae</name>
    <dbReference type="NCBI Taxonomy" id="1552123"/>
    <lineage>
        <taxon>Bacteria</taxon>
        <taxon>Bacillati</taxon>
        <taxon>Bacillota</taxon>
        <taxon>Bacilli</taxon>
        <taxon>Bacillales</taxon>
        <taxon>Listeriaceae</taxon>
        <taxon>Listeria</taxon>
    </lineage>
</organism>
<dbReference type="eggNOG" id="COG3711">
    <property type="taxonomic scope" value="Bacteria"/>
</dbReference>
<name>A0A099W3I0_9LIST</name>
<dbReference type="STRING" id="1552123.EP57_13515"/>
<dbReference type="EMBL" id="JNFA01000028">
    <property type="protein sequence ID" value="KGL38948.1"/>
    <property type="molecule type" value="Genomic_DNA"/>
</dbReference>
<sequence>MNHFCLRLIPDKKVHRQILLIEQIAKARYSITLDEISDTLNTSLRTLKRDVQEIEDMEENLIIKHSASMLEITDNELVDFVLAELAEKSPLFAITKNIFEGRYLNIDEWADELYISTSTLYRYLNHFKEILADFHLKLQLSPVAIKGSEVNIRYFFHYFFYSTDDVSHNFRPDKRIFNLFEKSFQYIMEHSDLEGHVSHRSVLYWIMVITKRLELRQYIQISDDVQLKQKELPLTYKSIENLAVEVLGLVLSSDAEVNRNEMLFLDFILLDNYVYTEQFSSGIVNMENATLIENLFAMVREYFDRNKLEEPDEASLSIFVFFLRNIILLSRLSPLFQKNFFEVNASIKKNHGNIFEVWYDILKSNAVPELQHVAHIDDVSVNLTMFTLYVNNKNHGKKKHILFSFDGKTAYLNYLQVFAANIVGSNTKMTFLSNQRVTNDYIKEFEVDILVKNYKERYEHFDCETYTCSRQPNAADWDKVSQLVFDI</sequence>
<dbReference type="AlphaFoldDB" id="A0A099W3I0"/>
<reference evidence="5 6" key="1">
    <citation type="submission" date="2014-05" db="EMBL/GenBank/DDBJ databases">
        <title>Novel Listeriaceae from food processing environments.</title>
        <authorList>
            <person name="den Bakker H.C."/>
        </authorList>
    </citation>
    <scope>NUCLEOTIDE SEQUENCE [LARGE SCALE GENOMIC DNA]</scope>
    <source>
        <strain evidence="5 6">FSL A5-0281</strain>
    </source>
</reference>
<dbReference type="OrthoDB" id="2363170at2"/>
<accession>A0A099W3I0</accession>
<evidence type="ECO:0008006" key="7">
    <source>
        <dbReference type="Google" id="ProtNLM"/>
    </source>
</evidence>
<proteinExistence type="predicted"/>
<evidence type="ECO:0000256" key="2">
    <source>
        <dbReference type="ARBA" id="ARBA00023163"/>
    </source>
</evidence>
<gene>
    <name evidence="5" type="ORF">EP57_13515</name>
</gene>
<evidence type="ECO:0000259" key="3">
    <source>
        <dbReference type="Pfam" id="PF05043"/>
    </source>
</evidence>
<dbReference type="RefSeq" id="WP_036087398.1">
    <property type="nucleotide sequence ID" value="NZ_CBCSHQ010000003.1"/>
</dbReference>
<keyword evidence="2" id="KW-0804">Transcription</keyword>
<dbReference type="Pfam" id="PF05043">
    <property type="entry name" value="Mga"/>
    <property type="match status" value="1"/>
</dbReference>
<dbReference type="InterPro" id="IPR036388">
    <property type="entry name" value="WH-like_DNA-bd_sf"/>
</dbReference>
<evidence type="ECO:0000313" key="6">
    <source>
        <dbReference type="Proteomes" id="UP000029844"/>
    </source>
</evidence>
<dbReference type="Proteomes" id="UP000029844">
    <property type="component" value="Unassembled WGS sequence"/>
</dbReference>
<protein>
    <recommendedName>
        <fullName evidence="7">Mga helix-turn-helix domain-containing protein</fullName>
    </recommendedName>
</protein>
<comment type="caution">
    <text evidence="5">The sequence shown here is derived from an EMBL/GenBank/DDBJ whole genome shotgun (WGS) entry which is preliminary data.</text>
</comment>
<dbReference type="InterPro" id="IPR007737">
    <property type="entry name" value="Mga_HTH"/>
</dbReference>
<feature type="domain" description="Mga helix-turn-helix" evidence="3">
    <location>
        <begin position="75"/>
        <end position="160"/>
    </location>
</feature>
<dbReference type="PANTHER" id="PTHR30185:SF18">
    <property type="entry name" value="TRANSCRIPTIONAL REGULATOR MTLR"/>
    <property type="match status" value="1"/>
</dbReference>
<dbReference type="PANTHER" id="PTHR30185">
    <property type="entry name" value="CRYPTIC BETA-GLUCOSIDE BGL OPERON ANTITERMINATOR"/>
    <property type="match status" value="1"/>
</dbReference>
<dbReference type="Pfam" id="PF08280">
    <property type="entry name" value="HTH_Mga"/>
    <property type="match status" value="1"/>
</dbReference>
<keyword evidence="6" id="KW-1185">Reference proteome</keyword>
<feature type="domain" description="M protein trans-acting positive regulator (MGA) HTH" evidence="4">
    <location>
        <begin position="12"/>
        <end position="61"/>
    </location>
</feature>
<dbReference type="GeneID" id="58718360"/>
<dbReference type="Gene3D" id="1.10.10.10">
    <property type="entry name" value="Winged helix-like DNA-binding domain superfamily/Winged helix DNA-binding domain"/>
    <property type="match status" value="1"/>
</dbReference>
<evidence type="ECO:0000313" key="5">
    <source>
        <dbReference type="EMBL" id="KGL38948.1"/>
    </source>
</evidence>